<dbReference type="InterPro" id="IPR002347">
    <property type="entry name" value="SDR_fam"/>
</dbReference>
<dbReference type="Pfam" id="PF00106">
    <property type="entry name" value="adh_short"/>
    <property type="match status" value="1"/>
</dbReference>
<dbReference type="PANTHER" id="PTHR42901">
    <property type="entry name" value="ALCOHOL DEHYDROGENASE"/>
    <property type="match status" value="1"/>
</dbReference>
<comment type="caution">
    <text evidence="4">The sequence shown here is derived from an EMBL/GenBank/DDBJ whole genome shotgun (WGS) entry which is preliminary data.</text>
</comment>
<dbReference type="PRINTS" id="PR00080">
    <property type="entry name" value="SDRFAMILY"/>
</dbReference>
<dbReference type="SUPFAM" id="SSF51735">
    <property type="entry name" value="NAD(P)-binding Rossmann-fold domains"/>
    <property type="match status" value="1"/>
</dbReference>
<keyword evidence="2" id="KW-0560">Oxidoreductase</keyword>
<dbReference type="Proteomes" id="UP000094342">
    <property type="component" value="Unassembled WGS sequence"/>
</dbReference>
<evidence type="ECO:0000313" key="4">
    <source>
        <dbReference type="EMBL" id="ODR89303.1"/>
    </source>
</evidence>
<dbReference type="Gene3D" id="3.40.50.720">
    <property type="entry name" value="NAD(P)-binding Rossmann-like Domain"/>
    <property type="match status" value="1"/>
</dbReference>
<gene>
    <name evidence="4" type="ORF">A8M32_22985</name>
</gene>
<dbReference type="STRING" id="1752398.A8M32_22985"/>
<keyword evidence="5" id="KW-1185">Reference proteome</keyword>
<dbReference type="OrthoDB" id="9810734at2"/>
<proteinExistence type="inferred from homology"/>
<evidence type="ECO:0000256" key="2">
    <source>
        <dbReference type="ARBA" id="ARBA00023002"/>
    </source>
</evidence>
<dbReference type="PIRSF" id="PIRSF000126">
    <property type="entry name" value="11-beta-HSD1"/>
    <property type="match status" value="1"/>
</dbReference>
<dbReference type="PANTHER" id="PTHR42901:SF1">
    <property type="entry name" value="ALCOHOL DEHYDROGENASE"/>
    <property type="match status" value="1"/>
</dbReference>
<dbReference type="CDD" id="cd05233">
    <property type="entry name" value="SDR_c"/>
    <property type="match status" value="1"/>
</dbReference>
<evidence type="ECO:0000256" key="3">
    <source>
        <dbReference type="RuleBase" id="RU000363"/>
    </source>
</evidence>
<name>A0A1E3V6P3_9HYPH</name>
<dbReference type="InterPro" id="IPR020904">
    <property type="entry name" value="Sc_DH/Rdtase_CS"/>
</dbReference>
<sequence length="266" mass="28734">MTQGTALITGASSGIGAVYAERLARRGHDLILVARDFDRLKSLSNRLSGDHRVVVTPLIADLTSVADLERVIVKLREDAEISLLVNCAGIGPNGPLLGSDPDSLSKMVQLNVDVLHSLTATAAHTFAHRRNGTIINIASAVALMPERFNATYVATKAFVLALTQALSAELEPHGVRMQTVLPGFTRTEIFDRAGIDIGVIPADMMMDAGEMVDAALAGFDRGEVVTIPSLADSDLWEQHERTRRDLGPHLSLKHAAARYRPRGEMR</sequence>
<organism evidence="4 5">
    <name type="scientific">Sinorhizobium alkalisoli</name>
    <dbReference type="NCBI Taxonomy" id="1752398"/>
    <lineage>
        <taxon>Bacteria</taxon>
        <taxon>Pseudomonadati</taxon>
        <taxon>Pseudomonadota</taxon>
        <taxon>Alphaproteobacteria</taxon>
        <taxon>Hyphomicrobiales</taxon>
        <taxon>Rhizobiaceae</taxon>
        <taxon>Sinorhizobium/Ensifer group</taxon>
        <taxon>Sinorhizobium</taxon>
    </lineage>
</organism>
<accession>A0A1E3V6P3</accession>
<evidence type="ECO:0000313" key="5">
    <source>
        <dbReference type="Proteomes" id="UP000094342"/>
    </source>
</evidence>
<reference evidence="5" key="1">
    <citation type="submission" date="2016-05" db="EMBL/GenBank/DDBJ databases">
        <authorList>
            <person name="Li Y."/>
        </authorList>
    </citation>
    <scope>NUCLEOTIDE SEQUENCE [LARGE SCALE GENOMIC DNA]</scope>
    <source>
        <strain evidence="5">YIC4027</strain>
    </source>
</reference>
<evidence type="ECO:0000256" key="1">
    <source>
        <dbReference type="ARBA" id="ARBA00006484"/>
    </source>
</evidence>
<dbReference type="EMBL" id="LYBW01000062">
    <property type="protein sequence ID" value="ODR89303.1"/>
    <property type="molecule type" value="Genomic_DNA"/>
</dbReference>
<dbReference type="AlphaFoldDB" id="A0A1E3V6P3"/>
<dbReference type="RefSeq" id="WP_069460698.1">
    <property type="nucleotide sequence ID" value="NZ_LYBW01000062.1"/>
</dbReference>
<dbReference type="InterPro" id="IPR036291">
    <property type="entry name" value="NAD(P)-bd_dom_sf"/>
</dbReference>
<comment type="similarity">
    <text evidence="1 3">Belongs to the short-chain dehydrogenases/reductases (SDR) family.</text>
</comment>
<dbReference type="PROSITE" id="PS00061">
    <property type="entry name" value="ADH_SHORT"/>
    <property type="match status" value="1"/>
</dbReference>
<dbReference type="PRINTS" id="PR00081">
    <property type="entry name" value="GDHRDH"/>
</dbReference>
<protein>
    <submittedName>
        <fullName evidence="4">SDR family oxidoreductase</fullName>
    </submittedName>
</protein>
<dbReference type="GO" id="GO:0016491">
    <property type="term" value="F:oxidoreductase activity"/>
    <property type="evidence" value="ECO:0007669"/>
    <property type="project" value="UniProtKB-KW"/>
</dbReference>